<dbReference type="AlphaFoldDB" id="A0A263CYE7"/>
<feature type="compositionally biased region" description="Polar residues" evidence="3">
    <location>
        <begin position="1"/>
        <end position="26"/>
    </location>
</feature>
<dbReference type="SUPFAM" id="SSF52091">
    <property type="entry name" value="SpoIIaa-like"/>
    <property type="match status" value="1"/>
</dbReference>
<proteinExistence type="inferred from homology"/>
<evidence type="ECO:0000313" key="5">
    <source>
        <dbReference type="EMBL" id="OZM70125.1"/>
    </source>
</evidence>
<dbReference type="Pfam" id="PF01740">
    <property type="entry name" value="STAS"/>
    <property type="match status" value="1"/>
</dbReference>
<dbReference type="PANTHER" id="PTHR33495">
    <property type="entry name" value="ANTI-SIGMA FACTOR ANTAGONIST TM_1081-RELATED-RELATED"/>
    <property type="match status" value="1"/>
</dbReference>
<organism evidence="5 6">
    <name type="scientific">Amycolatopsis antarctica</name>
    <dbReference type="NCBI Taxonomy" id="1854586"/>
    <lineage>
        <taxon>Bacteria</taxon>
        <taxon>Bacillati</taxon>
        <taxon>Actinomycetota</taxon>
        <taxon>Actinomycetes</taxon>
        <taxon>Pseudonocardiales</taxon>
        <taxon>Pseudonocardiaceae</taxon>
        <taxon>Amycolatopsis</taxon>
    </lineage>
</organism>
<dbReference type="Gene3D" id="3.30.750.24">
    <property type="entry name" value="STAS domain"/>
    <property type="match status" value="1"/>
</dbReference>
<comment type="caution">
    <text evidence="5">The sequence shown here is derived from an EMBL/GenBank/DDBJ whole genome shotgun (WGS) entry which is preliminary data.</text>
</comment>
<dbReference type="NCBIfam" id="TIGR00377">
    <property type="entry name" value="ant_ant_sig"/>
    <property type="match status" value="1"/>
</dbReference>
<evidence type="ECO:0000313" key="6">
    <source>
        <dbReference type="Proteomes" id="UP000242444"/>
    </source>
</evidence>
<dbReference type="EMBL" id="NKYE01000024">
    <property type="protein sequence ID" value="OZM70125.1"/>
    <property type="molecule type" value="Genomic_DNA"/>
</dbReference>
<dbReference type="Proteomes" id="UP000242444">
    <property type="component" value="Unassembled WGS sequence"/>
</dbReference>
<feature type="region of interest" description="Disordered" evidence="3">
    <location>
        <begin position="1"/>
        <end position="35"/>
    </location>
</feature>
<reference evidence="5 6" key="1">
    <citation type="submission" date="2017-07" db="EMBL/GenBank/DDBJ databases">
        <title>Amycolatopsis antarcticus sp. nov., isolated from the surface of an Antarcticus brown macroalga.</title>
        <authorList>
            <person name="Wang J."/>
            <person name="Leiva S."/>
            <person name="Huang J."/>
            <person name="Huang Y."/>
        </authorList>
    </citation>
    <scope>NUCLEOTIDE SEQUENCE [LARGE SCALE GENOMIC DNA]</scope>
    <source>
        <strain evidence="5 6">AU-G6</strain>
    </source>
</reference>
<protein>
    <recommendedName>
        <fullName evidence="2">Anti-sigma factor antagonist</fullName>
    </recommendedName>
</protein>
<dbReference type="PROSITE" id="PS50801">
    <property type="entry name" value="STAS"/>
    <property type="match status" value="1"/>
</dbReference>
<dbReference type="FunCoup" id="A0A263CYE7">
    <property type="interactions" value="1"/>
</dbReference>
<evidence type="ECO:0000256" key="1">
    <source>
        <dbReference type="ARBA" id="ARBA00009013"/>
    </source>
</evidence>
<accession>A0A263CYE7</accession>
<gene>
    <name evidence="5" type="ORF">CFN78_27025</name>
</gene>
<dbReference type="GO" id="GO:0043856">
    <property type="term" value="F:anti-sigma factor antagonist activity"/>
    <property type="evidence" value="ECO:0007669"/>
    <property type="project" value="InterPro"/>
</dbReference>
<evidence type="ECO:0000256" key="2">
    <source>
        <dbReference type="RuleBase" id="RU003749"/>
    </source>
</evidence>
<dbReference type="CDD" id="cd07043">
    <property type="entry name" value="STAS_anti-anti-sigma_factors"/>
    <property type="match status" value="1"/>
</dbReference>
<name>A0A263CYE7_9PSEU</name>
<dbReference type="InParanoid" id="A0A263CYE7"/>
<dbReference type="InterPro" id="IPR002645">
    <property type="entry name" value="STAS_dom"/>
</dbReference>
<feature type="domain" description="STAS" evidence="4">
    <location>
        <begin position="58"/>
        <end position="157"/>
    </location>
</feature>
<dbReference type="InterPro" id="IPR003658">
    <property type="entry name" value="Anti-sigma_ant"/>
</dbReference>
<dbReference type="InterPro" id="IPR036513">
    <property type="entry name" value="STAS_dom_sf"/>
</dbReference>
<comment type="similarity">
    <text evidence="1 2">Belongs to the anti-sigma-factor antagonist family.</text>
</comment>
<evidence type="ECO:0000259" key="4">
    <source>
        <dbReference type="PROSITE" id="PS50801"/>
    </source>
</evidence>
<dbReference type="PANTHER" id="PTHR33495:SF2">
    <property type="entry name" value="ANTI-SIGMA FACTOR ANTAGONIST TM_1081-RELATED"/>
    <property type="match status" value="1"/>
</dbReference>
<evidence type="ECO:0000256" key="3">
    <source>
        <dbReference type="SAM" id="MobiDB-lite"/>
    </source>
</evidence>
<keyword evidence="6" id="KW-1185">Reference proteome</keyword>
<sequence length="172" mass="17687">MPNVSDSPVRPQTTGTADTRPSTAGTAVSDPSGRPAAYVSRDLRLDAELHPGGSPRTPTIMLGRVQGDVDARSAADFRAWCAGAADPGPLVLDLSDVTFLGVAGLSALVDLAHDLRRRGVDWAVAAQARAVLRPLAVSGLPDLVPVHPTVRAAMDSLTGPRPESSAAGDPRG</sequence>